<feature type="region of interest" description="Disordered" evidence="1">
    <location>
        <begin position="133"/>
        <end position="164"/>
    </location>
</feature>
<dbReference type="EMBL" id="SRMA01024006">
    <property type="protein sequence ID" value="TRZ02138.1"/>
    <property type="molecule type" value="Genomic_DNA"/>
</dbReference>
<proteinExistence type="predicted"/>
<dbReference type="InterPro" id="IPR001849">
    <property type="entry name" value="PH_domain"/>
</dbReference>
<reference evidence="3 4" key="1">
    <citation type="journal article" date="2019" name="Sci. Data">
        <title>Hybrid genome assembly and annotation of Danionella translucida.</title>
        <authorList>
            <person name="Kadobianskyi M."/>
            <person name="Schulze L."/>
            <person name="Schuelke M."/>
            <person name="Judkewitz B."/>
        </authorList>
    </citation>
    <scope>NUCLEOTIDE SEQUENCE [LARGE SCALE GENOMIC DNA]</scope>
    <source>
        <strain evidence="3 4">Bolton</strain>
    </source>
</reference>
<dbReference type="AlphaFoldDB" id="A0A553RIY5"/>
<keyword evidence="4" id="KW-1185">Reference proteome</keyword>
<dbReference type="STRING" id="623744.A0A553RIY5"/>
<feature type="compositionally biased region" description="Polar residues" evidence="1">
    <location>
        <begin position="140"/>
        <end position="163"/>
    </location>
</feature>
<gene>
    <name evidence="3" type="ORF">DNTS_013812</name>
</gene>
<evidence type="ECO:0000256" key="1">
    <source>
        <dbReference type="SAM" id="MobiDB-lite"/>
    </source>
</evidence>
<organism evidence="3 4">
    <name type="scientific">Danionella cerebrum</name>
    <dbReference type="NCBI Taxonomy" id="2873325"/>
    <lineage>
        <taxon>Eukaryota</taxon>
        <taxon>Metazoa</taxon>
        <taxon>Chordata</taxon>
        <taxon>Craniata</taxon>
        <taxon>Vertebrata</taxon>
        <taxon>Euteleostomi</taxon>
        <taxon>Actinopterygii</taxon>
        <taxon>Neopterygii</taxon>
        <taxon>Teleostei</taxon>
        <taxon>Ostariophysi</taxon>
        <taxon>Cypriniformes</taxon>
        <taxon>Danionidae</taxon>
        <taxon>Danioninae</taxon>
        <taxon>Danionella</taxon>
    </lineage>
</organism>
<feature type="region of interest" description="Disordered" evidence="1">
    <location>
        <begin position="55"/>
        <end position="112"/>
    </location>
</feature>
<protein>
    <recommendedName>
        <fullName evidence="2">PH domain-containing protein</fullName>
    </recommendedName>
</protein>
<accession>A0A553RIY5</accession>
<dbReference type="OrthoDB" id="8962666at2759"/>
<feature type="compositionally biased region" description="Basic and acidic residues" evidence="1">
    <location>
        <begin position="95"/>
        <end position="104"/>
    </location>
</feature>
<dbReference type="InterPro" id="IPR011993">
    <property type="entry name" value="PH-like_dom_sf"/>
</dbReference>
<name>A0A553RIY5_9TELE</name>
<evidence type="ECO:0000259" key="2">
    <source>
        <dbReference type="PROSITE" id="PS50003"/>
    </source>
</evidence>
<dbReference type="PANTHER" id="PTHR12752:SF4">
    <property type="entry name" value="PLECKSTRIN HOMOLOGY DOMAIN-CONTAINING FAMILY A MEMBER 7"/>
    <property type="match status" value="1"/>
</dbReference>
<feature type="compositionally biased region" description="Basic and acidic residues" evidence="1">
    <location>
        <begin position="57"/>
        <end position="71"/>
    </location>
</feature>
<feature type="compositionally biased region" description="Pro residues" evidence="1">
    <location>
        <begin position="316"/>
        <end position="327"/>
    </location>
</feature>
<feature type="compositionally biased region" description="Low complexity" evidence="1">
    <location>
        <begin position="73"/>
        <end position="92"/>
    </location>
</feature>
<feature type="non-terminal residue" evidence="3">
    <location>
        <position position="368"/>
    </location>
</feature>
<feature type="non-terminal residue" evidence="3">
    <location>
        <position position="1"/>
    </location>
</feature>
<dbReference type="PROSITE" id="PS50003">
    <property type="entry name" value="PH_DOMAIN"/>
    <property type="match status" value="1"/>
</dbReference>
<dbReference type="Proteomes" id="UP000316079">
    <property type="component" value="Unassembled WGS sequence"/>
</dbReference>
<evidence type="ECO:0000313" key="4">
    <source>
        <dbReference type="Proteomes" id="UP000316079"/>
    </source>
</evidence>
<feature type="region of interest" description="Disordered" evidence="1">
    <location>
        <begin position="222"/>
        <end position="243"/>
    </location>
</feature>
<dbReference type="Gene3D" id="2.30.29.30">
    <property type="entry name" value="Pleckstrin-homology domain (PH domain)/Phosphotyrosine-binding domain (PTB)"/>
    <property type="match status" value="1"/>
</dbReference>
<dbReference type="SUPFAM" id="SSF50729">
    <property type="entry name" value="PH domain-like"/>
    <property type="match status" value="1"/>
</dbReference>
<feature type="domain" description="PH" evidence="2">
    <location>
        <begin position="1"/>
        <end position="51"/>
    </location>
</feature>
<feature type="region of interest" description="Disordered" evidence="1">
    <location>
        <begin position="312"/>
        <end position="368"/>
    </location>
</feature>
<sequence length="368" mass="41030">ACHTGMRSYIYNKNSLIGSQAEHCGMRTYFFSADTQEDMNGWIRAMNQAALMQSHSVKREPERGSKAEQHAVSHSNHFSSCSIKSSSSPAEVEVSELRSERDGHSGYLYTSEISEDPVKPISVAEMELEGLCQSGAHSRPPSSLPTQRNGLSSSGIPSDQNGNVVYKRGLVPRTDTEKKVQRKTALAQVEHWVKVQKDPKSQPRRTPPLQHKSVMMDTYQSLPKPTRHHSAGSSPPVHRNLPSDYKYAQDRLSHFRMSTDERLATKEGMVWQLYEWQQRQQFRHGSPTAPLYSGPDYMDSSAFRVTLEMPRSISVPPSPCDIPPPGHPSKSQSPRRPHTPADRVTVLPLDDFGSLDTPTLGSPRGVCS</sequence>
<dbReference type="PANTHER" id="PTHR12752">
    <property type="entry name" value="PHOSPHOINOSITOL 3-PHOSPHATE-BINDING PROTEIN"/>
    <property type="match status" value="1"/>
</dbReference>
<comment type="caution">
    <text evidence="3">The sequence shown here is derived from an EMBL/GenBank/DDBJ whole genome shotgun (WGS) entry which is preliminary data.</text>
</comment>
<feature type="region of interest" description="Disordered" evidence="1">
    <location>
        <begin position="195"/>
        <end position="214"/>
    </location>
</feature>
<evidence type="ECO:0000313" key="3">
    <source>
        <dbReference type="EMBL" id="TRZ02138.1"/>
    </source>
</evidence>